<dbReference type="AlphaFoldDB" id="Q7VE91"/>
<evidence type="ECO:0000313" key="1">
    <source>
        <dbReference type="EMBL" id="AAP99168.1"/>
    </source>
</evidence>
<sequence>MIFQMGILFYLALVGLGLGAAFAMNKILKAVKLI</sequence>
<dbReference type="HOGENOM" id="CLU_219686_1_0_3"/>
<accession>Q7VE91</accession>
<keyword evidence="2" id="KW-1185">Reference proteome</keyword>
<proteinExistence type="predicted"/>
<reference evidence="1 2" key="1">
    <citation type="journal article" date="2003" name="Proc. Natl. Acad. Sci. U.S.A.">
        <title>Genome sequence of the cyanobacterium Prochlorococcus marinus SS120, a nearly minimal oxyphototrophic genome.</title>
        <authorList>
            <person name="Dufresne A."/>
            <person name="Salanoubat M."/>
            <person name="Partensky F."/>
            <person name="Artiguenave F."/>
            <person name="Axmann I.M."/>
            <person name="Barbe V."/>
            <person name="Duprat S."/>
            <person name="Galperin M.Y."/>
            <person name="Koonin E.V."/>
            <person name="Le Gall F."/>
            <person name="Makarova K.S."/>
            <person name="Ostrowski M."/>
            <person name="Oztas S."/>
            <person name="Robert C."/>
            <person name="Rogozin I.B."/>
            <person name="Scanlan D.J."/>
            <person name="Tandeau de Marsac N."/>
            <person name="Weissenbach J."/>
            <person name="Wincker P."/>
            <person name="Wolf Y.I."/>
            <person name="Hess W.R."/>
        </authorList>
    </citation>
    <scope>NUCLEOTIDE SEQUENCE [LARGE SCALE GENOMIC DNA]</scope>
    <source>
        <strain evidence="2">SARG / CCMP1375 / SS120</strain>
    </source>
</reference>
<organism evidence="1 2">
    <name type="scientific">Prochlorococcus marinus (strain SARG / CCMP1375 / SS120)</name>
    <dbReference type="NCBI Taxonomy" id="167539"/>
    <lineage>
        <taxon>Bacteria</taxon>
        <taxon>Bacillati</taxon>
        <taxon>Cyanobacteriota</taxon>
        <taxon>Cyanophyceae</taxon>
        <taxon>Synechococcales</taxon>
        <taxon>Prochlorococcaceae</taxon>
        <taxon>Prochlorococcus</taxon>
    </lineage>
</organism>
<dbReference type="EnsemblBacteria" id="AAP99168">
    <property type="protein sequence ID" value="AAP99168"/>
    <property type="gene ID" value="Pro_0122"/>
</dbReference>
<dbReference type="NCBIfam" id="NF008824">
    <property type="entry name" value="PRK11874.1"/>
    <property type="match status" value="1"/>
</dbReference>
<dbReference type="EMBL" id="AE017126">
    <property type="protein sequence ID" value="AAP99168.1"/>
    <property type="molecule type" value="Genomic_DNA"/>
</dbReference>
<dbReference type="STRING" id="167539.Pro_0122"/>
<dbReference type="KEGG" id="pma:Pro_0122"/>
<evidence type="ECO:0000313" key="2">
    <source>
        <dbReference type="Proteomes" id="UP000001420"/>
    </source>
</evidence>
<gene>
    <name evidence="1" type="ordered locus">Pro_0122</name>
</gene>
<dbReference type="Proteomes" id="UP000001420">
    <property type="component" value="Chromosome"/>
</dbReference>
<evidence type="ECO:0008006" key="3">
    <source>
        <dbReference type="Google" id="ProtNLM"/>
    </source>
</evidence>
<name>Q7VE91_PROMA</name>
<protein>
    <recommendedName>
        <fullName evidence="3">Cytochrome b6-f complex subunit PetL</fullName>
    </recommendedName>
</protein>